<evidence type="ECO:0000256" key="6">
    <source>
        <dbReference type="ARBA" id="ARBA00022614"/>
    </source>
</evidence>
<feature type="chain" id="PRO_5010981163" description="Ig-like domain-containing protein" evidence="27">
    <location>
        <begin position="19"/>
        <end position="1330"/>
    </location>
</feature>
<dbReference type="PROSITE" id="PS50292">
    <property type="entry name" value="PEROXIDASE_3"/>
    <property type="match status" value="1"/>
</dbReference>
<feature type="domain" description="Ig-like" evidence="28">
    <location>
        <begin position="421"/>
        <end position="507"/>
    </location>
</feature>
<proteinExistence type="inferred from homology"/>
<dbReference type="PANTHER" id="PTHR11475">
    <property type="entry name" value="OXIDASE/PEROXIDASE"/>
    <property type="match status" value="1"/>
</dbReference>
<dbReference type="GO" id="GO:0006979">
    <property type="term" value="P:response to oxidative stress"/>
    <property type="evidence" value="ECO:0007669"/>
    <property type="project" value="InterPro"/>
</dbReference>
<name>T1G7B8_HELRO</name>
<keyword evidence="19" id="KW-0393">Immunoglobulin domain</keyword>
<organism evidence="30 31">
    <name type="scientific">Helobdella robusta</name>
    <name type="common">Californian leech</name>
    <dbReference type="NCBI Taxonomy" id="6412"/>
    <lineage>
        <taxon>Eukaryota</taxon>
        <taxon>Metazoa</taxon>
        <taxon>Spiralia</taxon>
        <taxon>Lophotrochozoa</taxon>
        <taxon>Annelida</taxon>
        <taxon>Clitellata</taxon>
        <taxon>Hirudinea</taxon>
        <taxon>Rhynchobdellida</taxon>
        <taxon>Glossiphoniidae</taxon>
        <taxon>Helobdella</taxon>
    </lineage>
</organism>
<dbReference type="GO" id="GO:0005615">
    <property type="term" value="C:extracellular space"/>
    <property type="evidence" value="ECO:0000318"/>
    <property type="project" value="GO_Central"/>
</dbReference>
<evidence type="ECO:0000256" key="9">
    <source>
        <dbReference type="ARBA" id="ARBA00022723"/>
    </source>
</evidence>
<comment type="cofactor">
    <cofactor evidence="1">
        <name>heme b</name>
        <dbReference type="ChEBI" id="CHEBI:60344"/>
    </cofactor>
</comment>
<dbReference type="SMART" id="SM00408">
    <property type="entry name" value="IGc2"/>
    <property type="match status" value="4"/>
</dbReference>
<dbReference type="InterPro" id="IPR007110">
    <property type="entry name" value="Ig-like_dom"/>
</dbReference>
<dbReference type="FunCoup" id="T1G7B8">
    <property type="interactions" value="38"/>
</dbReference>
<dbReference type="Pfam" id="PF13927">
    <property type="entry name" value="Ig_3"/>
    <property type="match status" value="1"/>
</dbReference>
<evidence type="ECO:0000256" key="11">
    <source>
        <dbReference type="ARBA" id="ARBA00022737"/>
    </source>
</evidence>
<dbReference type="FunFam" id="2.60.40.10:FF:002353">
    <property type="entry name" value="Uncharacterized protein"/>
    <property type="match status" value="1"/>
</dbReference>
<keyword evidence="5" id="KW-0575">Peroxidase</keyword>
<evidence type="ECO:0000256" key="18">
    <source>
        <dbReference type="ARBA" id="ARBA00023180"/>
    </source>
</evidence>
<dbReference type="FunFam" id="1.10.640.10:FF:000001">
    <property type="entry name" value="Peroxidasin homolog"/>
    <property type="match status" value="1"/>
</dbReference>
<evidence type="ECO:0000256" key="2">
    <source>
        <dbReference type="ARBA" id="ARBA00004167"/>
    </source>
</evidence>
<dbReference type="Gene3D" id="2.60.40.10">
    <property type="entry name" value="Immunoglobulins"/>
    <property type="match status" value="4"/>
</dbReference>
<dbReference type="PROSITE" id="PS51450">
    <property type="entry name" value="LRR"/>
    <property type="match status" value="1"/>
</dbReference>
<evidence type="ECO:0000313" key="31">
    <source>
        <dbReference type="Proteomes" id="UP000015101"/>
    </source>
</evidence>
<dbReference type="Pfam" id="PF13855">
    <property type="entry name" value="LRR_8"/>
    <property type="match status" value="1"/>
</dbReference>
<dbReference type="KEGG" id="hro:HELRODRAFT_89299"/>
<evidence type="ECO:0000256" key="13">
    <source>
        <dbReference type="ARBA" id="ARBA00022989"/>
    </source>
</evidence>
<dbReference type="HOGENOM" id="CLU_006087_0_1_1"/>
<feature type="domain" description="Ig-like" evidence="28">
    <location>
        <begin position="326"/>
        <end position="418"/>
    </location>
</feature>
<gene>
    <name evidence="30" type="primary">20216965</name>
    <name evidence="29" type="ORF">HELRODRAFT_89299</name>
</gene>
<comment type="catalytic activity">
    <reaction evidence="23">
        <text>L-tyrosyl-[protein] + bromide + H2O2 + H(+) = 3-bromo-L-tyrosyl-[protein] + 2 H2O</text>
        <dbReference type="Rhea" id="RHEA:69360"/>
        <dbReference type="Rhea" id="RHEA-COMP:10136"/>
        <dbReference type="Rhea" id="RHEA-COMP:17686"/>
        <dbReference type="ChEBI" id="CHEBI:15377"/>
        <dbReference type="ChEBI" id="CHEBI:15378"/>
        <dbReference type="ChEBI" id="CHEBI:15858"/>
        <dbReference type="ChEBI" id="CHEBI:16240"/>
        <dbReference type="ChEBI" id="CHEBI:46858"/>
        <dbReference type="ChEBI" id="CHEBI:183512"/>
    </reaction>
    <physiologicalReaction direction="left-to-right" evidence="23">
        <dbReference type="Rhea" id="RHEA:69361"/>
    </physiologicalReaction>
</comment>
<dbReference type="InterPro" id="IPR000372">
    <property type="entry name" value="LRRNT"/>
</dbReference>
<dbReference type="GO" id="GO:0016020">
    <property type="term" value="C:membrane"/>
    <property type="evidence" value="ECO:0007669"/>
    <property type="project" value="UniProtKB-SubCell"/>
</dbReference>
<dbReference type="InterPro" id="IPR034824">
    <property type="entry name" value="Peroxidasin_peroxidase"/>
</dbReference>
<evidence type="ECO:0000256" key="24">
    <source>
        <dbReference type="ARBA" id="ARBA00049501"/>
    </source>
</evidence>
<dbReference type="SMART" id="SM00082">
    <property type="entry name" value="LRRCT"/>
    <property type="match status" value="1"/>
</dbReference>
<comment type="catalytic activity">
    <reaction evidence="22">
        <text>L-lysyl-[collagen] + L-methionyl-[collagen] + hypobromite = [collagen]-L-lysyl-N-S-L-methionyl-[collagen] + bromide + H2O + H(+)</text>
        <dbReference type="Rhea" id="RHEA:66024"/>
        <dbReference type="Rhea" id="RHEA-COMP:12751"/>
        <dbReference type="Rhea" id="RHEA-COMP:16949"/>
        <dbReference type="Rhea" id="RHEA-COMP:16951"/>
        <dbReference type="ChEBI" id="CHEBI:15377"/>
        <dbReference type="ChEBI" id="CHEBI:15378"/>
        <dbReference type="ChEBI" id="CHEBI:15858"/>
        <dbReference type="ChEBI" id="CHEBI:16044"/>
        <dbReference type="ChEBI" id="CHEBI:29250"/>
        <dbReference type="ChEBI" id="CHEBI:29969"/>
        <dbReference type="ChEBI" id="CHEBI:166867"/>
    </reaction>
    <physiologicalReaction direction="left-to-right" evidence="22">
        <dbReference type="Rhea" id="RHEA:66025"/>
    </physiologicalReaction>
</comment>
<evidence type="ECO:0000259" key="28">
    <source>
        <dbReference type="PROSITE" id="PS50835"/>
    </source>
</evidence>
<keyword evidence="7 26" id="KW-0349">Heme</keyword>
<dbReference type="EMBL" id="KB097635">
    <property type="protein sequence ID" value="ESN93121.1"/>
    <property type="molecule type" value="Genomic_DNA"/>
</dbReference>
<evidence type="ECO:0000313" key="30">
    <source>
        <dbReference type="EnsemblMetazoa" id="HelroP89299"/>
    </source>
</evidence>
<dbReference type="InterPro" id="IPR000483">
    <property type="entry name" value="Cys-rich_flank_reg_C"/>
</dbReference>
<reference evidence="30" key="3">
    <citation type="submission" date="2015-06" db="UniProtKB">
        <authorList>
            <consortium name="EnsemblMetazoa"/>
        </authorList>
    </citation>
    <scope>IDENTIFICATION</scope>
</reference>
<evidence type="ECO:0000256" key="8">
    <source>
        <dbReference type="ARBA" id="ARBA00022692"/>
    </source>
</evidence>
<keyword evidence="6" id="KW-0433">Leucine-rich repeat</keyword>
<evidence type="ECO:0000256" key="1">
    <source>
        <dbReference type="ARBA" id="ARBA00001970"/>
    </source>
</evidence>
<dbReference type="InterPro" id="IPR010255">
    <property type="entry name" value="Haem_peroxidase_sf"/>
</dbReference>
<evidence type="ECO:0000256" key="5">
    <source>
        <dbReference type="ARBA" id="ARBA00022559"/>
    </source>
</evidence>
<dbReference type="InterPro" id="IPR013783">
    <property type="entry name" value="Ig-like_fold"/>
</dbReference>
<evidence type="ECO:0000256" key="4">
    <source>
        <dbReference type="ARBA" id="ARBA00022525"/>
    </source>
</evidence>
<comment type="catalytic activity">
    <reaction evidence="24">
        <text>hypobromite + L-tyrosyl-[protein] + H(+) = 3-bromo-L-tyrosyl-[protein] + H2O</text>
        <dbReference type="Rhea" id="RHEA:69356"/>
        <dbReference type="Rhea" id="RHEA-COMP:10136"/>
        <dbReference type="Rhea" id="RHEA-COMP:17686"/>
        <dbReference type="ChEBI" id="CHEBI:15377"/>
        <dbReference type="ChEBI" id="CHEBI:15378"/>
        <dbReference type="ChEBI" id="CHEBI:29250"/>
        <dbReference type="ChEBI" id="CHEBI:46858"/>
        <dbReference type="ChEBI" id="CHEBI:183512"/>
    </reaction>
    <physiologicalReaction direction="left-to-right" evidence="24">
        <dbReference type="Rhea" id="RHEA:69357"/>
    </physiologicalReaction>
</comment>
<keyword evidence="17" id="KW-1015">Disulfide bond</keyword>
<dbReference type="eggNOG" id="KOG2408">
    <property type="taxonomic scope" value="Eukaryota"/>
</dbReference>
<dbReference type="SUPFAM" id="SSF52058">
    <property type="entry name" value="L domain-like"/>
    <property type="match status" value="1"/>
</dbReference>
<dbReference type="Gene3D" id="3.80.10.10">
    <property type="entry name" value="Ribonuclease Inhibitor"/>
    <property type="match status" value="1"/>
</dbReference>
<comment type="catalytic activity">
    <reaction evidence="20">
        <text>bromide + H2O2 = hypobromite + H2O</text>
        <dbReference type="Rhea" id="RHEA:66016"/>
        <dbReference type="ChEBI" id="CHEBI:15377"/>
        <dbReference type="ChEBI" id="CHEBI:15858"/>
        <dbReference type="ChEBI" id="CHEBI:16240"/>
        <dbReference type="ChEBI" id="CHEBI:29250"/>
    </reaction>
    <physiologicalReaction direction="left-to-right" evidence="20">
        <dbReference type="Rhea" id="RHEA:66017"/>
    </physiologicalReaction>
</comment>
<keyword evidence="15 26" id="KW-0408">Iron</keyword>
<dbReference type="SMART" id="SM00409">
    <property type="entry name" value="IG"/>
    <property type="match status" value="4"/>
</dbReference>
<dbReference type="Gene3D" id="1.10.640.10">
    <property type="entry name" value="Haem peroxidase domain superfamily, animal type"/>
    <property type="match status" value="1"/>
</dbReference>
<dbReference type="InterPro" id="IPR013098">
    <property type="entry name" value="Ig_I-set"/>
</dbReference>
<dbReference type="OMA" id="MECRRNR"/>
<dbReference type="Pfam" id="PF07679">
    <property type="entry name" value="I-set"/>
    <property type="match status" value="3"/>
</dbReference>
<dbReference type="PRINTS" id="PR00457">
    <property type="entry name" value="ANPEROXIDASE"/>
</dbReference>
<dbReference type="InterPro" id="IPR001611">
    <property type="entry name" value="Leu-rich_rpt"/>
</dbReference>
<evidence type="ECO:0000256" key="19">
    <source>
        <dbReference type="ARBA" id="ARBA00023319"/>
    </source>
</evidence>
<dbReference type="GeneID" id="20216965"/>
<protein>
    <recommendedName>
        <fullName evidence="28">Ig-like domain-containing protein</fullName>
    </recommendedName>
</protein>
<feature type="domain" description="Ig-like" evidence="28">
    <location>
        <begin position="514"/>
        <end position="604"/>
    </location>
</feature>
<accession>T1G7B8</accession>
<keyword evidence="16" id="KW-0472">Membrane</keyword>
<evidence type="ECO:0000256" key="20">
    <source>
        <dbReference type="ARBA" id="ARBA00047544"/>
    </source>
</evidence>
<feature type="domain" description="Ig-like" evidence="28">
    <location>
        <begin position="227"/>
        <end position="316"/>
    </location>
</feature>
<evidence type="ECO:0000313" key="29">
    <source>
        <dbReference type="EMBL" id="ESN93121.1"/>
    </source>
</evidence>
<evidence type="ECO:0000256" key="26">
    <source>
        <dbReference type="PIRSR" id="PIRSR619791-2"/>
    </source>
</evidence>
<dbReference type="Proteomes" id="UP000015101">
    <property type="component" value="Unassembled WGS sequence"/>
</dbReference>
<dbReference type="InterPro" id="IPR032675">
    <property type="entry name" value="LRR_dom_sf"/>
</dbReference>
<comment type="similarity">
    <text evidence="25">Belongs to the peroxidase family. XPO subfamily.</text>
</comment>
<comment type="catalytic activity">
    <reaction evidence="21">
        <text>L-lysyl-[collagen] + L-methionyl-[collagen] + H2O2 = [collagen]-L-lysyl-N-S-L-methionyl-[collagen] + 2 H2O + H(+)</text>
        <dbReference type="Rhea" id="RHEA:66020"/>
        <dbReference type="Rhea" id="RHEA-COMP:12751"/>
        <dbReference type="Rhea" id="RHEA-COMP:16949"/>
        <dbReference type="Rhea" id="RHEA-COMP:16951"/>
        <dbReference type="ChEBI" id="CHEBI:15377"/>
        <dbReference type="ChEBI" id="CHEBI:15378"/>
        <dbReference type="ChEBI" id="CHEBI:16044"/>
        <dbReference type="ChEBI" id="CHEBI:16240"/>
        <dbReference type="ChEBI" id="CHEBI:29969"/>
        <dbReference type="ChEBI" id="CHEBI:166867"/>
    </reaction>
    <physiologicalReaction direction="left-to-right" evidence="21">
        <dbReference type="Rhea" id="RHEA:66021"/>
    </physiologicalReaction>
</comment>
<dbReference type="SUPFAM" id="SSF48726">
    <property type="entry name" value="Immunoglobulin"/>
    <property type="match status" value="4"/>
</dbReference>
<dbReference type="InterPro" id="IPR019791">
    <property type="entry name" value="Haem_peroxidase_animal"/>
</dbReference>
<evidence type="ECO:0000256" key="25">
    <source>
        <dbReference type="ARBA" id="ARBA00061342"/>
    </source>
</evidence>
<dbReference type="EMBL" id="AMQM01007509">
    <property type="status" value="NOT_ANNOTATED_CDS"/>
    <property type="molecule type" value="Genomic_DNA"/>
</dbReference>
<dbReference type="GO" id="GO:0046872">
    <property type="term" value="F:metal ion binding"/>
    <property type="evidence" value="ECO:0007669"/>
    <property type="project" value="UniProtKB-KW"/>
</dbReference>
<keyword evidence="18" id="KW-0325">Glycoprotein</keyword>
<dbReference type="FunFam" id="2.60.40.10:FF:000076">
    <property type="entry name" value="Leucine-rich repeat and Ig domain-containing 4"/>
    <property type="match status" value="1"/>
</dbReference>
<evidence type="ECO:0000256" key="21">
    <source>
        <dbReference type="ARBA" id="ARBA00047610"/>
    </source>
</evidence>
<evidence type="ECO:0000256" key="22">
    <source>
        <dbReference type="ARBA" id="ARBA00048396"/>
    </source>
</evidence>
<evidence type="ECO:0000256" key="12">
    <source>
        <dbReference type="ARBA" id="ARBA00022837"/>
    </source>
</evidence>
<dbReference type="GO" id="GO:0004601">
    <property type="term" value="F:peroxidase activity"/>
    <property type="evidence" value="ECO:0000318"/>
    <property type="project" value="GO_Central"/>
</dbReference>
<dbReference type="InterPro" id="IPR003591">
    <property type="entry name" value="Leu-rich_rpt_typical-subtyp"/>
</dbReference>
<dbReference type="SMART" id="SM00369">
    <property type="entry name" value="LRR_TYP"/>
    <property type="match status" value="5"/>
</dbReference>
<dbReference type="InterPro" id="IPR003599">
    <property type="entry name" value="Ig_sub"/>
</dbReference>
<dbReference type="InParanoid" id="T1G7B8"/>
<keyword evidence="10 27" id="KW-0732">Signal</keyword>
<dbReference type="CDD" id="cd00096">
    <property type="entry name" value="Ig"/>
    <property type="match status" value="1"/>
</dbReference>
<reference evidence="31" key="1">
    <citation type="submission" date="2012-12" db="EMBL/GenBank/DDBJ databases">
        <authorList>
            <person name="Hellsten U."/>
            <person name="Grimwood J."/>
            <person name="Chapman J.A."/>
            <person name="Shapiro H."/>
            <person name="Aerts A."/>
            <person name="Otillar R.P."/>
            <person name="Terry A.Y."/>
            <person name="Boore J.L."/>
            <person name="Simakov O."/>
            <person name="Marletaz F."/>
            <person name="Cho S.-J."/>
            <person name="Edsinger-Gonzales E."/>
            <person name="Havlak P."/>
            <person name="Kuo D.-H."/>
            <person name="Larsson T."/>
            <person name="Lv J."/>
            <person name="Arendt D."/>
            <person name="Savage R."/>
            <person name="Osoegawa K."/>
            <person name="de Jong P."/>
            <person name="Lindberg D.R."/>
            <person name="Seaver E.C."/>
            <person name="Weisblat D.A."/>
            <person name="Putnam N.H."/>
            <person name="Grigoriev I.V."/>
            <person name="Rokhsar D.S."/>
        </authorList>
    </citation>
    <scope>NUCLEOTIDE SEQUENCE</scope>
</reference>
<sequence>MYWFYFTFICFTTSDVLAQTSSCPKGCICEKTSVKCSFQQLTKVPENISDETTLLDLRFNHIEEILPGVFKNLKKLKTLLLNNNKISHLDDNTFEGLTELENLQLQKNEIFEISPMAFKSLKNLEQVHLQNNHIESLDKDTFKYFPKLTMIYLNNNELETLPAQIFSLNKQIKVQLNSNPFICDCQIAWFKDFFNENEIKLLECAEPPQHNGKLVFHVLKTLNCKKPRIASSPQNLNINPGEDASFQCLADGEPQPSIQWFHNKKDVSLENRSKRFEVLEDGSLLINQATVSDAGAYFCRATNLMGQDESNTAYLSFHEVNVLAAPQIVNPPENRTAIINEGVSMSCGTVGFPPPEIRWTHTNINNRDRLVNHDPRFTVDSSGTLHMSNLKDIDHGFYKCIASNIAGNATAIGRLMVYIPPEFTTKPTDQKIAEEHPVFFSCDVISEPLAKISWKKNGIDLTNTRRININPSGTTLTISSVKKSDEGNYECLASNSGGEASASARLTVMSISRPHITKKPLDINNAIGNRAKFDCVVGEVEPKPIIKWFKNGDLRPLTSSDKYEITENSSLIILEIDLTDEGRYECRAENIVGFDIASARLTITDARFRSITNQHINDTVTTVNNGIQEAIENTKKELYQKKHQPKSGHDLLKYNRYPNNKALSLSKAAEVFESTLERLYSDIHSGVYYNIDPSLNITYKELLNPAQLQLVSDLSGCRTHRRIIETCDDLCFHRKYRTFDGTCNNFKNAMSGSSLTPLLRLLPPKYENNFNLPVGWTKNKLYNGKKIPSARKISLNLISTNKVTADDEYTHMLMQWGQFLDHDLDFVPTAVSNARFSDGRFCNETCNSQSPCFPIPVSNDDPRVQNRRCIGFVRSSAMCGSGVTSALFDNNALHRQQLNMLTSYIDASNVYGSSEETAINLRNNTNEKGLLRIGTHSAYGFKKEYMPANRDEFVDCQVDSKTAHVPCFLAGDHRSNEQLGLLAMHTIWFREHNRLATKLSKMNSHWDSDTTYHETRKIVGAIMQHITYNDWLPKILGPYGMQMIGPYKGYNPSVNPTIANEFASAAFRFGHTMINPVLSRLNETFLPIIWGNLPLHKAFFAPFRIIEEGGIDPILRGLFGVAAKKLVSGEFLNSELTEKLFVMANEVAQDLAAFNIQRGRDHGLQSYNAYRKYCGMKEAKTFDDFKNEITDDLILKKLEELYEHPDNVDLFVGGVAENVMDNSRIGPTFVCIIADQFKRLRDGDRFWYENPEIFKPTQLAEIKKTSLARILCDNSDSIQEIQKDVFILAKYPDNFIKCDSDEVLKLDLKPWFQCCEGFLTVFMTVLKWYL</sequence>
<dbReference type="SUPFAM" id="SSF48113">
    <property type="entry name" value="Heme-dependent peroxidases"/>
    <property type="match status" value="1"/>
</dbReference>
<evidence type="ECO:0000256" key="14">
    <source>
        <dbReference type="ARBA" id="ARBA00023002"/>
    </source>
</evidence>
<dbReference type="GO" id="GO:0020037">
    <property type="term" value="F:heme binding"/>
    <property type="evidence" value="ECO:0007669"/>
    <property type="project" value="InterPro"/>
</dbReference>
<dbReference type="InterPro" id="IPR036179">
    <property type="entry name" value="Ig-like_dom_sf"/>
</dbReference>
<dbReference type="OrthoDB" id="823504at2759"/>
<keyword evidence="4" id="KW-0964">Secreted</keyword>
<comment type="subcellular location">
    <subcellularLocation>
        <location evidence="2">Membrane</location>
        <topology evidence="2">Single-pass membrane protein</topology>
    </subcellularLocation>
    <subcellularLocation>
        <location evidence="3">Secreted</location>
    </subcellularLocation>
</comment>
<evidence type="ECO:0000256" key="27">
    <source>
        <dbReference type="SAM" id="SignalP"/>
    </source>
</evidence>
<dbReference type="Pfam" id="PF03098">
    <property type="entry name" value="An_peroxidase"/>
    <property type="match status" value="1"/>
</dbReference>
<dbReference type="InterPro" id="IPR037120">
    <property type="entry name" value="Haem_peroxidase_sf_animal"/>
</dbReference>
<keyword evidence="13" id="KW-1133">Transmembrane helix</keyword>
<evidence type="ECO:0000256" key="7">
    <source>
        <dbReference type="ARBA" id="ARBA00022617"/>
    </source>
</evidence>
<evidence type="ECO:0000256" key="3">
    <source>
        <dbReference type="ARBA" id="ARBA00004613"/>
    </source>
</evidence>
<evidence type="ECO:0000256" key="15">
    <source>
        <dbReference type="ARBA" id="ARBA00023004"/>
    </source>
</evidence>
<dbReference type="PROSITE" id="PS50835">
    <property type="entry name" value="IG_LIKE"/>
    <property type="match status" value="4"/>
</dbReference>
<keyword evidence="9 26" id="KW-0479">Metal-binding</keyword>
<reference evidence="29 31" key="2">
    <citation type="journal article" date="2013" name="Nature">
        <title>Insights into bilaterian evolution from three spiralian genomes.</title>
        <authorList>
            <person name="Simakov O."/>
            <person name="Marletaz F."/>
            <person name="Cho S.J."/>
            <person name="Edsinger-Gonzales E."/>
            <person name="Havlak P."/>
            <person name="Hellsten U."/>
            <person name="Kuo D.H."/>
            <person name="Larsson T."/>
            <person name="Lv J."/>
            <person name="Arendt D."/>
            <person name="Savage R."/>
            <person name="Osoegawa K."/>
            <person name="de Jong P."/>
            <person name="Grimwood J."/>
            <person name="Chapman J.A."/>
            <person name="Shapiro H."/>
            <person name="Aerts A."/>
            <person name="Otillar R.P."/>
            <person name="Terry A.Y."/>
            <person name="Boore J.L."/>
            <person name="Grigoriev I.V."/>
            <person name="Lindberg D.R."/>
            <person name="Seaver E.C."/>
            <person name="Weisblat D.A."/>
            <person name="Putnam N.H."/>
            <person name="Rokhsar D.S."/>
        </authorList>
    </citation>
    <scope>NUCLEOTIDE SEQUENCE</scope>
</reference>
<dbReference type="SMART" id="SM00013">
    <property type="entry name" value="LRRNT"/>
    <property type="match status" value="1"/>
</dbReference>
<keyword evidence="14" id="KW-0560">Oxidoreductase</keyword>
<evidence type="ECO:0000256" key="17">
    <source>
        <dbReference type="ARBA" id="ARBA00023157"/>
    </source>
</evidence>
<dbReference type="PANTHER" id="PTHR11475:SF58">
    <property type="entry name" value="PEROXIDASIN"/>
    <property type="match status" value="1"/>
</dbReference>
<dbReference type="CTD" id="20216965"/>
<keyword evidence="11" id="KW-0677">Repeat</keyword>
<dbReference type="CDD" id="cd09826">
    <property type="entry name" value="peroxidasin_like"/>
    <property type="match status" value="1"/>
</dbReference>
<evidence type="ECO:0000256" key="16">
    <source>
        <dbReference type="ARBA" id="ARBA00023136"/>
    </source>
</evidence>
<evidence type="ECO:0000256" key="23">
    <source>
        <dbReference type="ARBA" id="ARBA00048887"/>
    </source>
</evidence>
<feature type="signal peptide" evidence="27">
    <location>
        <begin position="1"/>
        <end position="18"/>
    </location>
</feature>
<keyword evidence="12" id="KW-0106">Calcium</keyword>
<feature type="binding site" description="axial binding residue" evidence="26">
    <location>
        <position position="1071"/>
    </location>
    <ligand>
        <name>heme b</name>
        <dbReference type="ChEBI" id="CHEBI:60344"/>
    </ligand>
    <ligandPart>
        <name>Fe</name>
        <dbReference type="ChEBI" id="CHEBI:18248"/>
    </ligandPart>
</feature>
<dbReference type="EnsemblMetazoa" id="HelroT89299">
    <property type="protein sequence ID" value="HelroP89299"/>
    <property type="gene ID" value="HelroG89299"/>
</dbReference>
<dbReference type="InterPro" id="IPR003598">
    <property type="entry name" value="Ig_sub2"/>
</dbReference>
<keyword evidence="31" id="KW-1185">Reference proteome</keyword>
<keyword evidence="8" id="KW-0812">Transmembrane</keyword>
<dbReference type="RefSeq" id="XP_009028724.1">
    <property type="nucleotide sequence ID" value="XM_009030476.1"/>
</dbReference>
<evidence type="ECO:0000256" key="10">
    <source>
        <dbReference type="ARBA" id="ARBA00022729"/>
    </source>
</evidence>